<dbReference type="Proteomes" id="UP000774570">
    <property type="component" value="Unassembled WGS sequence"/>
</dbReference>
<feature type="compositionally biased region" description="Pro residues" evidence="2">
    <location>
        <begin position="26"/>
        <end position="36"/>
    </location>
</feature>
<gene>
    <name evidence="3" type="ORF">K1Y72_29385</name>
</gene>
<dbReference type="PANTHER" id="PTHR34297:SF3">
    <property type="entry name" value="ALKALINE SHOCK PROTEIN 23"/>
    <property type="match status" value="1"/>
</dbReference>
<keyword evidence="4" id="KW-1185">Reference proteome</keyword>
<dbReference type="PANTHER" id="PTHR34297">
    <property type="entry name" value="HYPOTHETICAL CYTOSOLIC PROTEIN-RELATED"/>
    <property type="match status" value="1"/>
</dbReference>
<protein>
    <submittedName>
        <fullName evidence="3">Asp23/Gls24 family envelope stress response protein</fullName>
    </submittedName>
</protein>
<comment type="caution">
    <text evidence="3">The sequence shown here is derived from an EMBL/GenBank/DDBJ whole genome shotgun (WGS) entry which is preliminary data.</text>
</comment>
<reference evidence="3 4" key="1">
    <citation type="submission" date="2021-07" db="EMBL/GenBank/DDBJ databases">
        <title>Actinomadura sp. PM05-2 isolated from lichen.</title>
        <authorList>
            <person name="Somphong A."/>
            <person name="Phongsopitanun W."/>
            <person name="Tanasupawat S."/>
            <person name="Peongsungnone V."/>
        </authorList>
    </citation>
    <scope>NUCLEOTIDE SEQUENCE [LARGE SCALE GENOMIC DNA]</scope>
    <source>
        <strain evidence="3 4">PM05-2</strain>
    </source>
</reference>
<proteinExistence type="inferred from homology"/>
<name>A0ABS7G1F4_9ACTN</name>
<accession>A0ABS7G1F4</accession>
<comment type="similarity">
    <text evidence="1">Belongs to the asp23 family.</text>
</comment>
<feature type="region of interest" description="Disordered" evidence="2">
    <location>
        <begin position="1"/>
        <end position="92"/>
    </location>
</feature>
<organism evidence="3 4">
    <name type="scientific">Actinomadura parmotrematis</name>
    <dbReference type="NCBI Taxonomy" id="2864039"/>
    <lineage>
        <taxon>Bacteria</taxon>
        <taxon>Bacillati</taxon>
        <taxon>Actinomycetota</taxon>
        <taxon>Actinomycetes</taxon>
        <taxon>Streptosporangiales</taxon>
        <taxon>Thermomonosporaceae</taxon>
        <taxon>Actinomadura</taxon>
    </lineage>
</organism>
<evidence type="ECO:0000256" key="2">
    <source>
        <dbReference type="SAM" id="MobiDB-lite"/>
    </source>
</evidence>
<dbReference type="EMBL" id="JAIBOA010000024">
    <property type="protein sequence ID" value="MBW8486513.1"/>
    <property type="molecule type" value="Genomic_DNA"/>
</dbReference>
<evidence type="ECO:0000313" key="3">
    <source>
        <dbReference type="EMBL" id="MBW8486513.1"/>
    </source>
</evidence>
<dbReference type="RefSeq" id="WP_220169751.1">
    <property type="nucleotide sequence ID" value="NZ_JAIBOA010000024.1"/>
</dbReference>
<feature type="compositionally biased region" description="Basic and acidic residues" evidence="2">
    <location>
        <begin position="67"/>
        <end position="76"/>
    </location>
</feature>
<evidence type="ECO:0000313" key="4">
    <source>
        <dbReference type="Proteomes" id="UP000774570"/>
    </source>
</evidence>
<sequence length="204" mass="20520">MTDLDKGYPGAGGQEPHPEVRSMPFFPGPPGPPPGSTPGGGLPLGAPTLAPPPQIPHQAGRSGSDAEGTRPLRDEFGPPDGPGRLGGPGGGAVQGRITIEDEVIEKIATLAALEVAGVAGLGGRAEPGGADPDPYGRPGVRVLMHDSEVSLELLVAVEYGSVVMDVAKVVRTNVARVIGLMLGMRVAAVDVAVEDVRMPGAGAP</sequence>
<feature type="compositionally biased region" description="Gly residues" evidence="2">
    <location>
        <begin position="83"/>
        <end position="92"/>
    </location>
</feature>
<dbReference type="Pfam" id="PF03780">
    <property type="entry name" value="Asp23"/>
    <property type="match status" value="1"/>
</dbReference>
<dbReference type="InterPro" id="IPR005531">
    <property type="entry name" value="Asp23"/>
</dbReference>
<evidence type="ECO:0000256" key="1">
    <source>
        <dbReference type="ARBA" id="ARBA00005721"/>
    </source>
</evidence>